<evidence type="ECO:0000256" key="1">
    <source>
        <dbReference type="SAM" id="SignalP"/>
    </source>
</evidence>
<sequence>MKRLALAVLAVASALGVQTAFAAATYTFGSASVGSCGSVPTASNSSCWGNTLTYSASGTTITATAKAYSNTAGTGTNSNASAALQTAYLAQYSGGLGVYNRDYATSTDGNSTADIDTSETGSPEHATDNNERYDAVLLTFSKDVSLGSVTLGWAQYDSDITIWAYIGATPSALEGATYASLMTTPSGLVNNSWVLVGNYADIGLAEKTVNASGLTSSAWLIGAYNPGGTAAACTGTNSTAKDGLDCGDDYVKILSVSATPTTTTTTTQVPEPGSFALAGLALAGLVVSRRNKK</sequence>
<dbReference type="InterPro" id="IPR013424">
    <property type="entry name" value="Ice-binding_C"/>
</dbReference>
<name>A0ABU6K7F6_9RHOO</name>
<dbReference type="RefSeq" id="WP_327600535.1">
    <property type="nucleotide sequence ID" value="NZ_JAYXHS010000003.1"/>
</dbReference>
<evidence type="ECO:0000313" key="3">
    <source>
        <dbReference type="EMBL" id="MEC5387567.1"/>
    </source>
</evidence>
<organism evidence="3 4">
    <name type="scientific">Uliginosibacterium silvisoli</name>
    <dbReference type="NCBI Taxonomy" id="3114758"/>
    <lineage>
        <taxon>Bacteria</taxon>
        <taxon>Pseudomonadati</taxon>
        <taxon>Pseudomonadota</taxon>
        <taxon>Betaproteobacteria</taxon>
        <taxon>Rhodocyclales</taxon>
        <taxon>Zoogloeaceae</taxon>
        <taxon>Uliginosibacterium</taxon>
    </lineage>
</organism>
<reference evidence="3 4" key="1">
    <citation type="submission" date="2024-01" db="EMBL/GenBank/DDBJ databases">
        <title>Uliginosibacterium soil sp. nov.</title>
        <authorList>
            <person name="Lv Y."/>
        </authorList>
    </citation>
    <scope>NUCLEOTIDE SEQUENCE [LARGE SCALE GENOMIC DNA]</scope>
    <source>
        <strain evidence="3 4">H3</strain>
    </source>
</reference>
<feature type="domain" description="Ice-binding protein C-terminal" evidence="2">
    <location>
        <begin position="268"/>
        <end position="290"/>
    </location>
</feature>
<dbReference type="NCBIfam" id="NF041927">
    <property type="entry name" value="Xrt_dep_XDP1"/>
    <property type="match status" value="1"/>
</dbReference>
<protein>
    <submittedName>
        <fullName evidence="3">Exosortase-dependent surface protein XDP1</fullName>
    </submittedName>
</protein>
<comment type="caution">
    <text evidence="3">The sequence shown here is derived from an EMBL/GenBank/DDBJ whole genome shotgun (WGS) entry which is preliminary data.</text>
</comment>
<dbReference type="Proteomes" id="UP001331561">
    <property type="component" value="Unassembled WGS sequence"/>
</dbReference>
<feature type="chain" id="PRO_5046787101" evidence="1">
    <location>
        <begin position="23"/>
        <end position="293"/>
    </location>
</feature>
<proteinExistence type="predicted"/>
<evidence type="ECO:0000259" key="2">
    <source>
        <dbReference type="Pfam" id="PF07589"/>
    </source>
</evidence>
<dbReference type="InterPro" id="IPR049672">
    <property type="entry name" value="Xrt_dep_XDP1"/>
</dbReference>
<keyword evidence="1" id="KW-0732">Signal</keyword>
<feature type="signal peptide" evidence="1">
    <location>
        <begin position="1"/>
        <end position="22"/>
    </location>
</feature>
<accession>A0ABU6K7F6</accession>
<gene>
    <name evidence="3" type="primary">xdp1</name>
    <name evidence="3" type="ORF">VVD49_17680</name>
</gene>
<keyword evidence="4" id="KW-1185">Reference proteome</keyword>
<evidence type="ECO:0000313" key="4">
    <source>
        <dbReference type="Proteomes" id="UP001331561"/>
    </source>
</evidence>
<dbReference type="Pfam" id="PF07589">
    <property type="entry name" value="PEP-CTERM"/>
    <property type="match status" value="1"/>
</dbReference>
<dbReference type="EMBL" id="JAYXHS010000003">
    <property type="protein sequence ID" value="MEC5387567.1"/>
    <property type="molecule type" value="Genomic_DNA"/>
</dbReference>